<feature type="region of interest" description="Disordered" evidence="1">
    <location>
        <begin position="67"/>
        <end position="102"/>
    </location>
</feature>
<comment type="caution">
    <text evidence="2">The sequence shown here is derived from an EMBL/GenBank/DDBJ whole genome shotgun (WGS) entry which is preliminary data.</text>
</comment>
<proteinExistence type="predicted"/>
<evidence type="ECO:0000313" key="3">
    <source>
        <dbReference type="Proteomes" id="UP001163046"/>
    </source>
</evidence>
<gene>
    <name evidence="2" type="ORF">OS493_024804</name>
</gene>
<evidence type="ECO:0000256" key="1">
    <source>
        <dbReference type="SAM" id="MobiDB-lite"/>
    </source>
</evidence>
<reference evidence="2" key="1">
    <citation type="submission" date="2023-01" db="EMBL/GenBank/DDBJ databases">
        <title>Genome assembly of the deep-sea coral Lophelia pertusa.</title>
        <authorList>
            <person name="Herrera S."/>
            <person name="Cordes E."/>
        </authorList>
    </citation>
    <scope>NUCLEOTIDE SEQUENCE</scope>
    <source>
        <strain evidence="2">USNM1676648</strain>
        <tissue evidence="2">Polyp</tissue>
    </source>
</reference>
<protein>
    <submittedName>
        <fullName evidence="2">Uncharacterized protein</fullName>
    </submittedName>
</protein>
<sequence length="185" mass="20217">MYWEQVKDALHKGDFHLSHQQHIPQSVSLSPDDFSIISLAKSPVEHFDRKPDKKTVLGLYEQSTKISPPARKQSVDAGNQVRTSHRLALPPVPSDKTGNAEVVKRKKSLSSVQRKVSGGDAQSCCPTVSSSMAITMQAALLPLGATLQSQGSCYEIIRIRAEERTAVSRQLHGGVLPPITRANNK</sequence>
<accession>A0A9W9ZBW8</accession>
<organism evidence="2 3">
    <name type="scientific">Desmophyllum pertusum</name>
    <dbReference type="NCBI Taxonomy" id="174260"/>
    <lineage>
        <taxon>Eukaryota</taxon>
        <taxon>Metazoa</taxon>
        <taxon>Cnidaria</taxon>
        <taxon>Anthozoa</taxon>
        <taxon>Hexacorallia</taxon>
        <taxon>Scleractinia</taxon>
        <taxon>Caryophylliina</taxon>
        <taxon>Caryophylliidae</taxon>
        <taxon>Desmophyllum</taxon>
    </lineage>
</organism>
<dbReference type="Proteomes" id="UP001163046">
    <property type="component" value="Unassembled WGS sequence"/>
</dbReference>
<evidence type="ECO:0000313" key="2">
    <source>
        <dbReference type="EMBL" id="KAJ7378139.1"/>
    </source>
</evidence>
<dbReference type="EMBL" id="MU826369">
    <property type="protein sequence ID" value="KAJ7378139.1"/>
    <property type="molecule type" value="Genomic_DNA"/>
</dbReference>
<dbReference type="AlphaFoldDB" id="A0A9W9ZBW8"/>
<keyword evidence="3" id="KW-1185">Reference proteome</keyword>
<name>A0A9W9ZBW8_9CNID</name>